<accession>A0A518JZ25</accession>
<reference evidence="1 2" key="1">
    <citation type="submission" date="2019-02" db="EMBL/GenBank/DDBJ databases">
        <title>Deep-cultivation of Planctomycetes and their phenomic and genomic characterization uncovers novel biology.</title>
        <authorList>
            <person name="Wiegand S."/>
            <person name="Jogler M."/>
            <person name="Boedeker C."/>
            <person name="Pinto D."/>
            <person name="Vollmers J."/>
            <person name="Rivas-Marin E."/>
            <person name="Kohn T."/>
            <person name="Peeters S.H."/>
            <person name="Heuer A."/>
            <person name="Rast P."/>
            <person name="Oberbeckmann S."/>
            <person name="Bunk B."/>
            <person name="Jeske O."/>
            <person name="Meyerdierks A."/>
            <person name="Storesund J.E."/>
            <person name="Kallscheuer N."/>
            <person name="Luecker S."/>
            <person name="Lage O.M."/>
            <person name="Pohl T."/>
            <person name="Merkel B.J."/>
            <person name="Hornburger P."/>
            <person name="Mueller R.-W."/>
            <person name="Bruemmer F."/>
            <person name="Labrenz M."/>
            <person name="Spormann A.M."/>
            <person name="Op den Camp H."/>
            <person name="Overmann J."/>
            <person name="Amann R."/>
            <person name="Jetten M.S.M."/>
            <person name="Mascher T."/>
            <person name="Medema M.H."/>
            <person name="Devos D.P."/>
            <person name="Kaster A.-K."/>
            <person name="Ovreas L."/>
            <person name="Rohde M."/>
            <person name="Galperin M.Y."/>
            <person name="Jogler C."/>
        </authorList>
    </citation>
    <scope>NUCLEOTIDE SEQUENCE [LARGE SCALE GENOMIC DNA]</scope>
    <source>
        <strain evidence="1 2">Poly24</strain>
    </source>
</reference>
<dbReference type="OrthoDB" id="5497069at2"/>
<evidence type="ECO:0000313" key="2">
    <source>
        <dbReference type="Proteomes" id="UP000315082"/>
    </source>
</evidence>
<dbReference type="KEGG" id="rcf:Poly24_45320"/>
<dbReference type="AlphaFoldDB" id="A0A518JZ25"/>
<evidence type="ECO:0000313" key="1">
    <source>
        <dbReference type="EMBL" id="QDV70800.1"/>
    </source>
</evidence>
<protein>
    <submittedName>
        <fullName evidence="1">Uncharacterized protein</fullName>
    </submittedName>
</protein>
<proteinExistence type="predicted"/>
<gene>
    <name evidence="1" type="ORF">Poly24_45320</name>
</gene>
<dbReference type="EMBL" id="CP036348">
    <property type="protein sequence ID" value="QDV70800.1"/>
    <property type="molecule type" value="Genomic_DNA"/>
</dbReference>
<organism evidence="1 2">
    <name type="scientific">Rosistilla carotiformis</name>
    <dbReference type="NCBI Taxonomy" id="2528017"/>
    <lineage>
        <taxon>Bacteria</taxon>
        <taxon>Pseudomonadati</taxon>
        <taxon>Planctomycetota</taxon>
        <taxon>Planctomycetia</taxon>
        <taxon>Pirellulales</taxon>
        <taxon>Pirellulaceae</taxon>
        <taxon>Rosistilla</taxon>
    </lineage>
</organism>
<keyword evidence="2" id="KW-1185">Reference proteome</keyword>
<name>A0A518JZ25_9BACT</name>
<dbReference type="RefSeq" id="WP_145100598.1">
    <property type="nucleotide sequence ID" value="NZ_CP036348.1"/>
</dbReference>
<dbReference type="Proteomes" id="UP000315082">
    <property type="component" value="Chromosome"/>
</dbReference>
<sequence length="450" mass="50653">MNAAEASPLQRLAQADALHLPGGRFTLGWPDASRAAVADRIGDSIHWIPTDVDWRRPLFTVVSSRLGRHLHRRRDWFALLRQAIASTKRESATLLISHRTAAAPWTQRGARRFDCPSVSICVSPWDEGFDAWLSRIRKHPPTDQIAISPPIDSPVANRNAPRQDAAAIFLADRIFAPHVARGGNIDRLLIQRLSDRRWNPESVWIAIDHENRPPTPLIDYGAIGWMPPHAAHVSAVDEIKVPKQNHSTLEQLLSQRDESATADRWPYLIHCTRERVGAWPDQSDEDYFDELLTGRSAPDPGPLGTLRRILQTQRLLATDRLTRGGQRVTCFSARPLPALLRSRVFRAHLGRWDYEPFGIAIRRRVLQSRGGRPVIYGDDSDFDSLESTERAFFQNRGTTHDWTAEQEWRIAGDVSLAEISANDAFVFVASSSDADRIAAYSRWPIAVVGV</sequence>